<dbReference type="GeneID" id="78412090"/>
<dbReference type="InterPro" id="IPR000182">
    <property type="entry name" value="GNAT_dom"/>
</dbReference>
<dbReference type="GO" id="GO:0016747">
    <property type="term" value="F:acyltransferase activity, transferring groups other than amino-acyl groups"/>
    <property type="evidence" value="ECO:0007669"/>
    <property type="project" value="InterPro"/>
</dbReference>
<dbReference type="eggNOG" id="COG1670">
    <property type="taxonomic scope" value="Bacteria"/>
</dbReference>
<evidence type="ECO:0000259" key="1">
    <source>
        <dbReference type="Pfam" id="PF13302"/>
    </source>
</evidence>
<dbReference type="HOGENOM" id="CLU_1466251_0_0_9"/>
<evidence type="ECO:0000313" key="3">
    <source>
        <dbReference type="Proteomes" id="UP000005926"/>
    </source>
</evidence>
<dbReference type="AlphaFoldDB" id="C8NHE7"/>
<gene>
    <name evidence="2" type="ORF">HMPREF0444_1342</name>
</gene>
<protein>
    <recommendedName>
        <fullName evidence="1">N-acetyltransferase domain-containing protein</fullName>
    </recommendedName>
</protein>
<evidence type="ECO:0000313" key="2">
    <source>
        <dbReference type="EMBL" id="EEW37124.1"/>
    </source>
</evidence>
<dbReference type="Proteomes" id="UP000005926">
    <property type="component" value="Unassembled WGS sequence"/>
</dbReference>
<organism evidence="2 3">
    <name type="scientific">Granulicatella adiacens ATCC 49175</name>
    <dbReference type="NCBI Taxonomy" id="638301"/>
    <lineage>
        <taxon>Bacteria</taxon>
        <taxon>Bacillati</taxon>
        <taxon>Bacillota</taxon>
        <taxon>Bacilli</taxon>
        <taxon>Lactobacillales</taxon>
        <taxon>Carnobacteriaceae</taxon>
        <taxon>Granulicatella</taxon>
    </lineage>
</organism>
<dbReference type="SUPFAM" id="SSF55729">
    <property type="entry name" value="Acyl-CoA N-acyltransferases (Nat)"/>
    <property type="match status" value="1"/>
</dbReference>
<dbReference type="STRING" id="638301.HMPREF0444_1342"/>
<dbReference type="Gene3D" id="3.40.630.30">
    <property type="match status" value="1"/>
</dbReference>
<dbReference type="RefSeq" id="WP_005607707.1">
    <property type="nucleotide sequence ID" value="NZ_CP102283.1"/>
</dbReference>
<dbReference type="EMBL" id="ACKZ01000020">
    <property type="protein sequence ID" value="EEW37124.1"/>
    <property type="molecule type" value="Genomic_DNA"/>
</dbReference>
<feature type="domain" description="N-acetyltransferase" evidence="1">
    <location>
        <begin position="10"/>
        <end position="140"/>
    </location>
</feature>
<reference evidence="2 3" key="1">
    <citation type="submission" date="2009-08" db="EMBL/GenBank/DDBJ databases">
        <authorList>
            <person name="Muzny D."/>
            <person name="Qin X."/>
            <person name="Deng J."/>
            <person name="Jiang H."/>
            <person name="Liu Y."/>
            <person name="Qu J."/>
            <person name="Song X.-Z."/>
            <person name="Zhang L."/>
            <person name="Thornton R."/>
            <person name="Coyle M."/>
            <person name="Francisco L."/>
            <person name="Jackson L."/>
            <person name="Javaid M."/>
            <person name="Korchina V."/>
            <person name="Kovar C."/>
            <person name="Mata R."/>
            <person name="Mathew T."/>
            <person name="Ngo R."/>
            <person name="Nguyen L."/>
            <person name="Nguyen N."/>
            <person name="Okwuonu G."/>
            <person name="Ongeri F."/>
            <person name="Pham C."/>
            <person name="Simmons D."/>
            <person name="Wilczek-Boney K."/>
            <person name="Hale W."/>
            <person name="Jakkamsetti A."/>
            <person name="Pham P."/>
            <person name="Ruth R."/>
            <person name="San Lucas F."/>
            <person name="Warren J."/>
            <person name="Zhang J."/>
            <person name="Zhao Z."/>
            <person name="Zhou C."/>
            <person name="Zhu D."/>
            <person name="Lee S."/>
            <person name="Bess C."/>
            <person name="Blankenburg K."/>
            <person name="Forbes L."/>
            <person name="Fu Q."/>
            <person name="Gubbala S."/>
            <person name="Hirani K."/>
            <person name="Jayaseelan J.C."/>
            <person name="Lara F."/>
            <person name="Munidasa M."/>
            <person name="Palculict T."/>
            <person name="Patil S."/>
            <person name="Pu L.-L."/>
            <person name="Saada N."/>
            <person name="Tang L."/>
            <person name="Weissenberger G."/>
            <person name="Zhu Y."/>
            <person name="Hemphill L."/>
            <person name="Shang Y."/>
            <person name="Youmans B."/>
            <person name="Ayvaz T."/>
            <person name="Ross M."/>
            <person name="Santibanez J."/>
            <person name="Aqrawi P."/>
            <person name="Gross S."/>
            <person name="Joshi V."/>
            <person name="Fowler G."/>
            <person name="Nazareth L."/>
            <person name="Reid J."/>
            <person name="Worley K."/>
            <person name="Petrosino J."/>
            <person name="Highlander S."/>
            <person name="Gibbs R."/>
        </authorList>
    </citation>
    <scope>NUCLEOTIDE SEQUENCE [LARGE SCALE GENOMIC DNA]</scope>
    <source>
        <strain evidence="2 3">ATCC 49175</strain>
    </source>
</reference>
<keyword evidence="3" id="KW-1185">Reference proteome</keyword>
<dbReference type="Pfam" id="PF13302">
    <property type="entry name" value="Acetyltransf_3"/>
    <property type="match status" value="1"/>
</dbReference>
<dbReference type="InterPro" id="IPR016181">
    <property type="entry name" value="Acyl_CoA_acyltransferase"/>
</dbReference>
<sequence>MNVPTLESQRITLRPFHETDMEIIKSLLNDPLATSNLPWVSAPSHLNAENFYTRLIANSPYFFIIEMKNYDLPIGFMKVSTEQNNLMDFALLQEYWQRDVLIEAFQLIQPYLVQQGIPSLSIQIASDHEDSCDFAKRTDFLYEYSYTIEDGSTVRLYQKILNPQKARFSPDMWEKNSEHFIEAI</sequence>
<proteinExistence type="predicted"/>
<accession>C8NHE7</accession>
<name>C8NHE7_9LACT</name>
<comment type="caution">
    <text evidence="2">The sequence shown here is derived from an EMBL/GenBank/DDBJ whole genome shotgun (WGS) entry which is preliminary data.</text>
</comment>